<proteinExistence type="predicted"/>
<feature type="compositionally biased region" description="Basic and acidic residues" evidence="1">
    <location>
        <begin position="348"/>
        <end position="362"/>
    </location>
</feature>
<feature type="region of interest" description="Disordered" evidence="1">
    <location>
        <begin position="228"/>
        <end position="261"/>
    </location>
</feature>
<dbReference type="Gene3D" id="1.25.10.10">
    <property type="entry name" value="Leucine-rich Repeat Variant"/>
    <property type="match status" value="1"/>
</dbReference>
<evidence type="ECO:0000256" key="1">
    <source>
        <dbReference type="SAM" id="MobiDB-lite"/>
    </source>
</evidence>
<feature type="region of interest" description="Disordered" evidence="1">
    <location>
        <begin position="282"/>
        <end position="301"/>
    </location>
</feature>
<accession>A0ABR2K471</accession>
<dbReference type="SUPFAM" id="SSF48371">
    <property type="entry name" value="ARM repeat"/>
    <property type="match status" value="1"/>
</dbReference>
<dbReference type="InterPro" id="IPR016024">
    <property type="entry name" value="ARM-type_fold"/>
</dbReference>
<organism evidence="2 3">
    <name type="scientific">Tritrichomonas musculus</name>
    <dbReference type="NCBI Taxonomy" id="1915356"/>
    <lineage>
        <taxon>Eukaryota</taxon>
        <taxon>Metamonada</taxon>
        <taxon>Parabasalia</taxon>
        <taxon>Tritrichomonadida</taxon>
        <taxon>Tritrichomonadidae</taxon>
        <taxon>Tritrichomonas</taxon>
    </lineage>
</organism>
<sequence length="831" mass="95898">MDQTLYEQLSSSDPILILSGLVVVSEDVKDTKVSRDYANTIFHKVFPLLNHNNYKIRALSFSIVEFLFVRNLNDLTDIFEILSILIFSLASVNNSIVKSTNVCLRILFESFDISIWWNEVEHNILYSKSNAIRIYLLSLIADLKLSVPVEPIVKLLDDPNSQIRELAEQIFLNAGKDKIRECLQESKISFNVYQKYFQTFLPQIPQKTVDVHGTVHIIRKDDDKRILNGQGKKYKRAEKKSKSKKSLHKESSISRPSALDNEGNKFISGLDSVFNINSQSKLKEEQQNANLNNDDSEENDPKKYRATIENFSSIQHHRRSSFSRGIKDKILSENDSKRLTSYYSNYDGKSRNNDSLSKNEDRNKIENEFMPALGRKNNVQSSTYSEEEESKNDFLGSLASNDFKKNQDLNSHIDQKTVGRLVKKTNLQKQLSLRDMSKMDWIERMTYLNHFKKICELNSYSFNYPAIDVVKCLLTAAFPLHKKVSPLLARLLTKCIYQNPEVLHTLLIDIVRFLLHAIRPPVSLAEEDGAGDFLDAILLESSPDELIEAALVVKSENQRPLLIEEVVLLMYKKKPDILLSQLSIRNLLCYLLHLKTKTESGEKLLYLICQKETSEVLKFFNLQSREMKRQLIHYIPKEEIERLKTKKTKEPEVVISNKSQANLLIIINQEMKKGPKCNFKRLSLALQNVRIENKEMFDEMFIFYLKALAKLPDASIKANSISICDISSKTFNSASVFTVFYRPIVLPDVVKGFRIFVWHCPMTLLNDSDKYYHRLYEIFKDSDGNVRKQIVGISIAIEKVTDKSILDESDIIPPHKELIQNLIDQYDVYDP</sequence>
<evidence type="ECO:0000313" key="2">
    <source>
        <dbReference type="EMBL" id="KAK8885926.1"/>
    </source>
</evidence>
<dbReference type="Proteomes" id="UP001470230">
    <property type="component" value="Unassembled WGS sequence"/>
</dbReference>
<protein>
    <submittedName>
        <fullName evidence="2">Uncharacterized protein</fullName>
    </submittedName>
</protein>
<comment type="caution">
    <text evidence="2">The sequence shown here is derived from an EMBL/GenBank/DDBJ whole genome shotgun (WGS) entry which is preliminary data.</text>
</comment>
<evidence type="ECO:0000313" key="3">
    <source>
        <dbReference type="Proteomes" id="UP001470230"/>
    </source>
</evidence>
<dbReference type="EMBL" id="JAPFFF010000007">
    <property type="protein sequence ID" value="KAK8885926.1"/>
    <property type="molecule type" value="Genomic_DNA"/>
</dbReference>
<gene>
    <name evidence="2" type="ORF">M9Y10_041384</name>
</gene>
<reference evidence="2 3" key="1">
    <citation type="submission" date="2024-04" db="EMBL/GenBank/DDBJ databases">
        <title>Tritrichomonas musculus Genome.</title>
        <authorList>
            <person name="Alves-Ferreira E."/>
            <person name="Grigg M."/>
            <person name="Lorenzi H."/>
            <person name="Galac M."/>
        </authorList>
    </citation>
    <scope>NUCLEOTIDE SEQUENCE [LARGE SCALE GENOMIC DNA]</scope>
    <source>
        <strain evidence="2 3">EAF2021</strain>
    </source>
</reference>
<feature type="region of interest" description="Disordered" evidence="1">
    <location>
        <begin position="341"/>
        <end position="362"/>
    </location>
</feature>
<keyword evidence="3" id="KW-1185">Reference proteome</keyword>
<name>A0ABR2K471_9EUKA</name>
<feature type="compositionally biased region" description="Basic residues" evidence="1">
    <location>
        <begin position="232"/>
        <end position="247"/>
    </location>
</feature>
<dbReference type="InterPro" id="IPR011989">
    <property type="entry name" value="ARM-like"/>
</dbReference>